<organism evidence="1 2">
    <name type="scientific">Ditylenchus dipsaci</name>
    <dbReference type="NCBI Taxonomy" id="166011"/>
    <lineage>
        <taxon>Eukaryota</taxon>
        <taxon>Metazoa</taxon>
        <taxon>Ecdysozoa</taxon>
        <taxon>Nematoda</taxon>
        <taxon>Chromadorea</taxon>
        <taxon>Rhabditida</taxon>
        <taxon>Tylenchina</taxon>
        <taxon>Tylenchomorpha</taxon>
        <taxon>Sphaerularioidea</taxon>
        <taxon>Anguinidae</taxon>
        <taxon>Anguininae</taxon>
        <taxon>Ditylenchus</taxon>
    </lineage>
</organism>
<dbReference type="WBParaSite" id="jg5256">
    <property type="protein sequence ID" value="jg5256"/>
    <property type="gene ID" value="jg5256"/>
</dbReference>
<reference evidence="2" key="1">
    <citation type="submission" date="2022-11" db="UniProtKB">
        <authorList>
            <consortium name="WormBaseParasite"/>
        </authorList>
    </citation>
    <scope>IDENTIFICATION</scope>
</reference>
<accession>A0A915ECM4</accession>
<dbReference type="AlphaFoldDB" id="A0A915ECM4"/>
<keyword evidence="1" id="KW-1185">Reference proteome</keyword>
<evidence type="ECO:0000313" key="2">
    <source>
        <dbReference type="WBParaSite" id="jg5256"/>
    </source>
</evidence>
<sequence>MLIRELLVEDGAEFKNALQANLPAIVSIQQTLNSQCNLLSKLCSNNRHSIQYLLEMRKMNAEKQNLTRV</sequence>
<protein>
    <submittedName>
        <fullName evidence="2">Uncharacterized protein</fullName>
    </submittedName>
</protein>
<evidence type="ECO:0000313" key="1">
    <source>
        <dbReference type="Proteomes" id="UP000887574"/>
    </source>
</evidence>
<name>A0A915ECM4_9BILA</name>
<proteinExistence type="predicted"/>
<dbReference type="Proteomes" id="UP000887574">
    <property type="component" value="Unplaced"/>
</dbReference>